<name>A0A7X2J159_9BACI</name>
<evidence type="ECO:0000313" key="2">
    <source>
        <dbReference type="Proteomes" id="UP000448867"/>
    </source>
</evidence>
<dbReference type="AlphaFoldDB" id="A0A7X2J159"/>
<proteinExistence type="predicted"/>
<comment type="caution">
    <text evidence="1">The sequence shown here is derived from an EMBL/GenBank/DDBJ whole genome shotgun (WGS) entry which is preliminary data.</text>
</comment>
<accession>A0A7X2J159</accession>
<dbReference type="RefSeq" id="WP_212029854.1">
    <property type="nucleotide sequence ID" value="NZ_WKKI01000033.1"/>
</dbReference>
<protein>
    <submittedName>
        <fullName evidence="1">Uncharacterized protein</fullName>
    </submittedName>
</protein>
<reference evidence="1 2" key="1">
    <citation type="submission" date="2019-11" db="EMBL/GenBank/DDBJ databases">
        <title>Bacillus lacus genome.</title>
        <authorList>
            <person name="Allen C.J."/>
            <person name="Newman J.D."/>
        </authorList>
    </citation>
    <scope>NUCLEOTIDE SEQUENCE [LARGE SCALE GENOMIC DNA]</scope>
    <source>
        <strain evidence="1 2">KCTC 33946</strain>
    </source>
</reference>
<keyword evidence="2" id="KW-1185">Reference proteome</keyword>
<dbReference type="EMBL" id="WKKI01000033">
    <property type="protein sequence ID" value="MRX73374.1"/>
    <property type="molecule type" value="Genomic_DNA"/>
</dbReference>
<organism evidence="1 2">
    <name type="scientific">Metabacillus lacus</name>
    <dbReference type="NCBI Taxonomy" id="1983721"/>
    <lineage>
        <taxon>Bacteria</taxon>
        <taxon>Bacillati</taxon>
        <taxon>Bacillota</taxon>
        <taxon>Bacilli</taxon>
        <taxon>Bacillales</taxon>
        <taxon>Bacillaceae</taxon>
        <taxon>Metabacillus</taxon>
    </lineage>
</organism>
<gene>
    <name evidence="1" type="ORF">GJU40_14590</name>
</gene>
<sequence>MIHPAGSLQIKDVLLGVENLDDKTSNWSSLFDLQMGEAYIIKEWGAKCQRPYLPHGNLLFCTPSGMVSLKISSMNLVKDPLACRTNPYFYREEYMRSPKND</sequence>
<evidence type="ECO:0000313" key="1">
    <source>
        <dbReference type="EMBL" id="MRX73374.1"/>
    </source>
</evidence>
<dbReference type="Proteomes" id="UP000448867">
    <property type="component" value="Unassembled WGS sequence"/>
</dbReference>